<feature type="chain" id="PRO_5043819871" evidence="1">
    <location>
        <begin position="33"/>
        <end position="223"/>
    </location>
</feature>
<feature type="signal peptide" evidence="1">
    <location>
        <begin position="1"/>
        <end position="32"/>
    </location>
</feature>
<evidence type="ECO:0000313" key="3">
    <source>
        <dbReference type="Proteomes" id="UP001050975"/>
    </source>
</evidence>
<organism evidence="2 3">
    <name type="scientific">Microseira wollei NIES-4236</name>
    <dbReference type="NCBI Taxonomy" id="2530354"/>
    <lineage>
        <taxon>Bacteria</taxon>
        <taxon>Bacillati</taxon>
        <taxon>Cyanobacteriota</taxon>
        <taxon>Cyanophyceae</taxon>
        <taxon>Oscillatoriophycideae</taxon>
        <taxon>Aerosakkonematales</taxon>
        <taxon>Aerosakkonemataceae</taxon>
        <taxon>Microseira</taxon>
    </lineage>
</organism>
<sequence>MEKLRIGAIRLAAIASLSATGLLFAFSMPVKAQNPPPASQGVRFDEETVVEFEFRESHGYYQSTFGIVNLNTGETTDLIAETKPFDDFNDQSDLDRVSSGRNDTGTQMDFLGTPGNSVPQPVRRFTFQANTAYAFYLKVIDPRSGRLRTTLYSTRLEQMGNGSTPGSTRTVGGLSDGVVGDRKGVRINWDDTGLPRPGKDNDFDDFIVEAGGYLVAFPCPRIR</sequence>
<keyword evidence="3" id="KW-1185">Reference proteome</keyword>
<dbReference type="AlphaFoldDB" id="A0AAV3XH65"/>
<proteinExistence type="predicted"/>
<evidence type="ECO:0000313" key="2">
    <source>
        <dbReference type="EMBL" id="GET41240.1"/>
    </source>
</evidence>
<dbReference type="EMBL" id="BLAY01000114">
    <property type="protein sequence ID" value="GET41240.1"/>
    <property type="molecule type" value="Genomic_DNA"/>
</dbReference>
<accession>A0AAV3XH65</accession>
<dbReference type="Proteomes" id="UP001050975">
    <property type="component" value="Unassembled WGS sequence"/>
</dbReference>
<protein>
    <submittedName>
        <fullName evidence="2">Uncharacterized protein</fullName>
    </submittedName>
</protein>
<comment type="caution">
    <text evidence="2">The sequence shown here is derived from an EMBL/GenBank/DDBJ whole genome shotgun (WGS) entry which is preliminary data.</text>
</comment>
<name>A0AAV3XH65_9CYAN</name>
<gene>
    <name evidence="2" type="ORF">MiSe_60520</name>
</gene>
<reference evidence="2" key="1">
    <citation type="submission" date="2019-10" db="EMBL/GenBank/DDBJ databases">
        <title>Draft genome sequece of Microseira wollei NIES-4236.</title>
        <authorList>
            <person name="Yamaguchi H."/>
            <person name="Suzuki S."/>
            <person name="Kawachi M."/>
        </authorList>
    </citation>
    <scope>NUCLEOTIDE SEQUENCE</scope>
    <source>
        <strain evidence="2">NIES-4236</strain>
    </source>
</reference>
<keyword evidence="1" id="KW-0732">Signal</keyword>
<evidence type="ECO:0000256" key="1">
    <source>
        <dbReference type="SAM" id="SignalP"/>
    </source>
</evidence>
<dbReference type="RefSeq" id="WP_226587458.1">
    <property type="nucleotide sequence ID" value="NZ_BLAY01000114.1"/>
</dbReference>